<organism evidence="1 2">
    <name type="scientific">Arenimonas malthae CC-JY-1</name>
    <dbReference type="NCBI Taxonomy" id="1384054"/>
    <lineage>
        <taxon>Bacteria</taxon>
        <taxon>Pseudomonadati</taxon>
        <taxon>Pseudomonadota</taxon>
        <taxon>Gammaproteobacteria</taxon>
        <taxon>Lysobacterales</taxon>
        <taxon>Lysobacteraceae</taxon>
        <taxon>Arenimonas</taxon>
    </lineage>
</organism>
<sequence length="85" mass="9604">MEVYFLPEAYVSILGIDVFNDPKAFRELCRLDGNPKELLGFIILLKLGVTMTGFHDGDEAQRAVTAFESGRWDQLTGELQNYAFT</sequence>
<reference evidence="1 2" key="1">
    <citation type="submission" date="2013-09" db="EMBL/GenBank/DDBJ databases">
        <title>Genome sequencing of Arenimonas malthae.</title>
        <authorList>
            <person name="Chen F."/>
            <person name="Wang G."/>
        </authorList>
    </citation>
    <scope>NUCLEOTIDE SEQUENCE [LARGE SCALE GENOMIC DNA]</scope>
    <source>
        <strain evidence="1 2">CC-JY-1</strain>
    </source>
</reference>
<dbReference type="AlphaFoldDB" id="A0A091B7M0"/>
<gene>
    <name evidence="1" type="ORF">N790_01820</name>
</gene>
<dbReference type="Proteomes" id="UP000029392">
    <property type="component" value="Unassembled WGS sequence"/>
</dbReference>
<name>A0A091B7M0_9GAMM</name>
<accession>A0A091B7M0</accession>
<dbReference type="eggNOG" id="ENOG502ZJFH">
    <property type="taxonomic scope" value="Bacteria"/>
</dbReference>
<protein>
    <submittedName>
        <fullName evidence="1">Uncharacterized protein</fullName>
    </submittedName>
</protein>
<dbReference type="EMBL" id="AVCH01000161">
    <property type="protein sequence ID" value="KFN47472.1"/>
    <property type="molecule type" value="Genomic_DNA"/>
</dbReference>
<proteinExistence type="predicted"/>
<evidence type="ECO:0000313" key="1">
    <source>
        <dbReference type="EMBL" id="KFN47472.1"/>
    </source>
</evidence>
<comment type="caution">
    <text evidence="1">The sequence shown here is derived from an EMBL/GenBank/DDBJ whole genome shotgun (WGS) entry which is preliminary data.</text>
</comment>
<evidence type="ECO:0000313" key="2">
    <source>
        <dbReference type="Proteomes" id="UP000029392"/>
    </source>
</evidence>
<keyword evidence="2" id="KW-1185">Reference proteome</keyword>